<dbReference type="FunCoup" id="A0A0D2X1E2">
    <property type="interactions" value="15"/>
</dbReference>
<dbReference type="PhylomeDB" id="A0A0D2X1E2"/>
<accession>A0A0D2X1E2</accession>
<feature type="region of interest" description="Disordered" evidence="2">
    <location>
        <begin position="1"/>
        <end position="22"/>
    </location>
</feature>
<dbReference type="OMA" id="YRNVKNH"/>
<comment type="similarity">
    <text evidence="1">Belongs to the UPF0538 family.</text>
</comment>
<protein>
    <submittedName>
        <fullName evidence="3">Uncharacterized protein</fullName>
    </submittedName>
</protein>
<proteinExistence type="inferred from homology"/>
<dbReference type="Pfam" id="PF10209">
    <property type="entry name" value="DUF2340"/>
    <property type="match status" value="1"/>
</dbReference>
<dbReference type="EMBL" id="KE346361">
    <property type="protein sequence ID" value="KJE90654.1"/>
    <property type="molecule type" value="Genomic_DNA"/>
</dbReference>
<sequence length="149" mass="16805">MSSTEPAATESEPSAQQQEQQQQQQQQQAVIITVRCIRSFEHRALKSLVLHGVDLAHTSGGDLMALVKQRIQTAPGFAPFRAIAYDTIKIHSQAFGAKTNNPIINLDHDDWVLDPARTLHEQGVKHETELSMYRLEDYNTYKAHPSTVW</sequence>
<evidence type="ECO:0000256" key="2">
    <source>
        <dbReference type="SAM" id="MobiDB-lite"/>
    </source>
</evidence>
<reference evidence="4" key="1">
    <citation type="submission" date="2011-02" db="EMBL/GenBank/DDBJ databases">
        <title>The Genome Sequence of Capsaspora owczarzaki ATCC 30864.</title>
        <authorList>
            <person name="Russ C."/>
            <person name="Cuomo C."/>
            <person name="Burger G."/>
            <person name="Gray M.W."/>
            <person name="Holland P.W.H."/>
            <person name="King N."/>
            <person name="Lang F.B.F."/>
            <person name="Roger A.J."/>
            <person name="Ruiz-Trillo I."/>
            <person name="Young S.K."/>
            <person name="Zeng Q."/>
            <person name="Gargeya S."/>
            <person name="Alvarado L."/>
            <person name="Berlin A."/>
            <person name="Chapman S.B."/>
            <person name="Chen Z."/>
            <person name="Freedman E."/>
            <person name="Gellesch M."/>
            <person name="Goldberg J."/>
            <person name="Griggs A."/>
            <person name="Gujja S."/>
            <person name="Heilman E."/>
            <person name="Heiman D."/>
            <person name="Howarth C."/>
            <person name="Mehta T."/>
            <person name="Neiman D."/>
            <person name="Pearson M."/>
            <person name="Roberts A."/>
            <person name="Saif S."/>
            <person name="Shea T."/>
            <person name="Shenoy N."/>
            <person name="Sisk P."/>
            <person name="Stolte C."/>
            <person name="Sykes S."/>
            <person name="White J."/>
            <person name="Yandava C."/>
            <person name="Haas B."/>
            <person name="Nusbaum C."/>
            <person name="Birren B."/>
        </authorList>
    </citation>
    <scope>NUCLEOTIDE SEQUENCE</scope>
    <source>
        <strain evidence="4">ATCC 30864</strain>
    </source>
</reference>
<dbReference type="eggNOG" id="KOG4147">
    <property type="taxonomic scope" value="Eukaryota"/>
</dbReference>
<dbReference type="InParanoid" id="A0A0D2X1E2"/>
<dbReference type="PANTHER" id="PTHR18444:SF9">
    <property type="entry name" value="UPF0538 PROTEIN C2ORF76"/>
    <property type="match status" value="1"/>
</dbReference>
<evidence type="ECO:0000313" key="3">
    <source>
        <dbReference type="EMBL" id="KJE90654.1"/>
    </source>
</evidence>
<dbReference type="InterPro" id="IPR018794">
    <property type="entry name" value="UPF0538"/>
</dbReference>
<keyword evidence="4" id="KW-1185">Reference proteome</keyword>
<organism evidence="3 4">
    <name type="scientific">Capsaspora owczarzaki (strain ATCC 30864)</name>
    <dbReference type="NCBI Taxonomy" id="595528"/>
    <lineage>
        <taxon>Eukaryota</taxon>
        <taxon>Filasterea</taxon>
        <taxon>Capsaspora</taxon>
    </lineage>
</organism>
<feature type="compositionally biased region" description="Polar residues" evidence="2">
    <location>
        <begin position="1"/>
        <end position="15"/>
    </location>
</feature>
<evidence type="ECO:0000313" key="4">
    <source>
        <dbReference type="Proteomes" id="UP000008743"/>
    </source>
</evidence>
<dbReference type="RefSeq" id="XP_004364797.1">
    <property type="nucleotide sequence ID" value="XM_004364740.2"/>
</dbReference>
<dbReference type="AlphaFoldDB" id="A0A0D2X1E2"/>
<name>A0A0D2X1E2_CAPO3</name>
<evidence type="ECO:0000256" key="1">
    <source>
        <dbReference type="ARBA" id="ARBA00007176"/>
    </source>
</evidence>
<dbReference type="Proteomes" id="UP000008743">
    <property type="component" value="Unassembled WGS sequence"/>
</dbReference>
<dbReference type="PANTHER" id="PTHR18444">
    <property type="entry name" value="UPF0538 FAMILY MEMBER"/>
    <property type="match status" value="1"/>
</dbReference>
<gene>
    <name evidence="3" type="ORF">CAOG_001929</name>
</gene>
<dbReference type="OrthoDB" id="937at2759"/>